<dbReference type="AlphaFoldDB" id="A0A2T8IFI0"/>
<gene>
    <name evidence="1" type="ORF">PAHAL_6G073600</name>
</gene>
<reference evidence="1" key="1">
    <citation type="submission" date="2018-04" db="EMBL/GenBank/DDBJ databases">
        <title>WGS assembly of Panicum hallii.</title>
        <authorList>
            <person name="Lovell J."/>
            <person name="Jenkins J."/>
            <person name="Lowry D."/>
            <person name="Mamidi S."/>
            <person name="Sreedasyam A."/>
            <person name="Weng X."/>
            <person name="Barry K."/>
            <person name="Bonette J."/>
            <person name="Campitelli B."/>
            <person name="Daum C."/>
            <person name="Gordon S."/>
            <person name="Gould B."/>
            <person name="Lipzen A."/>
            <person name="Macqueen A."/>
            <person name="Palacio-Mejia J."/>
            <person name="Plott C."/>
            <person name="Shakirov E."/>
            <person name="Shu S."/>
            <person name="Yoshinaga Y."/>
            <person name="Zane M."/>
            <person name="Rokhsar D."/>
            <person name="Grimwood J."/>
            <person name="Schmutz J."/>
            <person name="Juenger T."/>
        </authorList>
    </citation>
    <scope>NUCLEOTIDE SEQUENCE [LARGE SCALE GENOMIC DNA]</scope>
    <source>
        <strain evidence="1">FIL2</strain>
    </source>
</reference>
<name>A0A2T8IFI0_9POAL</name>
<sequence length="45" mass="5123">MGCYWHLHRPASLLGYTLLFAHHMLPFLGLRVEGVASCRAKCPLR</sequence>
<dbReference type="Gramene" id="PVH36437">
    <property type="protein sequence ID" value="PVH36437"/>
    <property type="gene ID" value="PAHAL_6G073600"/>
</dbReference>
<evidence type="ECO:0000313" key="1">
    <source>
        <dbReference type="EMBL" id="PVH36437.1"/>
    </source>
</evidence>
<protein>
    <submittedName>
        <fullName evidence="1">Uncharacterized protein</fullName>
    </submittedName>
</protein>
<dbReference type="EMBL" id="CM008051">
    <property type="protein sequence ID" value="PVH36437.1"/>
    <property type="molecule type" value="Genomic_DNA"/>
</dbReference>
<organism evidence="1">
    <name type="scientific">Panicum hallii</name>
    <dbReference type="NCBI Taxonomy" id="206008"/>
    <lineage>
        <taxon>Eukaryota</taxon>
        <taxon>Viridiplantae</taxon>
        <taxon>Streptophyta</taxon>
        <taxon>Embryophyta</taxon>
        <taxon>Tracheophyta</taxon>
        <taxon>Spermatophyta</taxon>
        <taxon>Magnoliopsida</taxon>
        <taxon>Liliopsida</taxon>
        <taxon>Poales</taxon>
        <taxon>Poaceae</taxon>
        <taxon>PACMAD clade</taxon>
        <taxon>Panicoideae</taxon>
        <taxon>Panicodae</taxon>
        <taxon>Paniceae</taxon>
        <taxon>Panicinae</taxon>
        <taxon>Panicum</taxon>
        <taxon>Panicum sect. Panicum</taxon>
    </lineage>
</organism>
<accession>A0A2T8IFI0</accession>
<proteinExistence type="predicted"/>
<dbReference type="Proteomes" id="UP000243499">
    <property type="component" value="Chromosome 6"/>
</dbReference>